<name>A0A4Y2ARP3_ARAVE</name>
<gene>
    <name evidence="1" type="ORF">AVEN_186545_1</name>
</gene>
<keyword evidence="2" id="KW-1185">Reference proteome</keyword>
<dbReference type="EMBL" id="BGPR01157189">
    <property type="protein sequence ID" value="GBL81846.1"/>
    <property type="molecule type" value="Genomic_DNA"/>
</dbReference>
<organism evidence="1 2">
    <name type="scientific">Araneus ventricosus</name>
    <name type="common">Orbweaver spider</name>
    <name type="synonym">Epeira ventricosa</name>
    <dbReference type="NCBI Taxonomy" id="182803"/>
    <lineage>
        <taxon>Eukaryota</taxon>
        <taxon>Metazoa</taxon>
        <taxon>Ecdysozoa</taxon>
        <taxon>Arthropoda</taxon>
        <taxon>Chelicerata</taxon>
        <taxon>Arachnida</taxon>
        <taxon>Araneae</taxon>
        <taxon>Araneomorphae</taxon>
        <taxon>Entelegynae</taxon>
        <taxon>Araneoidea</taxon>
        <taxon>Araneidae</taxon>
        <taxon>Araneus</taxon>
    </lineage>
</organism>
<proteinExistence type="predicted"/>
<reference evidence="1 2" key="1">
    <citation type="journal article" date="2019" name="Sci. Rep.">
        <title>Orb-weaving spider Araneus ventricosus genome elucidates the spidroin gene catalogue.</title>
        <authorList>
            <person name="Kono N."/>
            <person name="Nakamura H."/>
            <person name="Ohtoshi R."/>
            <person name="Moran D.A.P."/>
            <person name="Shinohara A."/>
            <person name="Yoshida Y."/>
            <person name="Fujiwara M."/>
            <person name="Mori M."/>
            <person name="Tomita M."/>
            <person name="Arakawa K."/>
        </authorList>
    </citation>
    <scope>NUCLEOTIDE SEQUENCE [LARGE SCALE GENOMIC DNA]</scope>
</reference>
<feature type="non-terminal residue" evidence="1">
    <location>
        <position position="29"/>
    </location>
</feature>
<accession>A0A4Y2ARP3</accession>
<sequence length="29" mass="3472">MKIMSTKEMMKLIVDEEDWNLLRAGITFK</sequence>
<dbReference type="AlphaFoldDB" id="A0A4Y2ARP3"/>
<evidence type="ECO:0000313" key="2">
    <source>
        <dbReference type="Proteomes" id="UP000499080"/>
    </source>
</evidence>
<protein>
    <submittedName>
        <fullName evidence="1">Uncharacterized protein</fullName>
    </submittedName>
</protein>
<comment type="caution">
    <text evidence="1">The sequence shown here is derived from an EMBL/GenBank/DDBJ whole genome shotgun (WGS) entry which is preliminary data.</text>
</comment>
<evidence type="ECO:0000313" key="1">
    <source>
        <dbReference type="EMBL" id="GBL81846.1"/>
    </source>
</evidence>
<dbReference type="Proteomes" id="UP000499080">
    <property type="component" value="Unassembled WGS sequence"/>
</dbReference>